<dbReference type="Pfam" id="PF01547">
    <property type="entry name" value="SBP_bac_1"/>
    <property type="match status" value="1"/>
</dbReference>
<evidence type="ECO:0000313" key="11">
    <source>
        <dbReference type="Proteomes" id="UP000277858"/>
    </source>
</evidence>
<evidence type="ECO:0000256" key="2">
    <source>
        <dbReference type="ARBA" id="ARBA00008520"/>
    </source>
</evidence>
<accession>A0A3Q9UCS9</accession>
<dbReference type="KEGG" id="aji:C0Z10_02530"/>
<evidence type="ECO:0000256" key="6">
    <source>
        <dbReference type="ARBA" id="ARBA00049753"/>
    </source>
</evidence>
<comment type="similarity">
    <text evidence="2">Belongs to the bacterial solute-binding protein 1 family.</text>
</comment>
<dbReference type="GeneID" id="82884887"/>
<dbReference type="STRING" id="1122997.GCA_000425285_02125"/>
<keyword evidence="4 8" id="KW-0732">Signal</keyword>
<keyword evidence="3" id="KW-0813">Transport</keyword>
<reference evidence="12" key="1">
    <citation type="submission" date="2017-12" db="EMBL/GenBank/DDBJ databases">
        <title>Whole genome sequencing of Acidipropionibacterium jensenii strains JS279 and JS280.</title>
        <authorList>
            <person name="Deptula P."/>
            <person name="Laine P."/>
            <person name="Smolander O.-P."/>
            <person name="Paulin L."/>
            <person name="Auvinen P."/>
            <person name="Varmanen P."/>
        </authorList>
    </citation>
    <scope>NUCLEOTIDE SEQUENCE [LARGE SCALE GENOMIC DNA]</scope>
    <source>
        <strain evidence="12">JS280</strain>
    </source>
</reference>
<dbReference type="Proteomes" id="UP000285875">
    <property type="component" value="Chromosome"/>
</dbReference>
<reference evidence="10 11" key="2">
    <citation type="submission" date="2018-12" db="EMBL/GenBank/DDBJ databases">
        <authorList>
            <consortium name="Pathogen Informatics"/>
        </authorList>
    </citation>
    <scope>NUCLEOTIDE SEQUENCE [LARGE SCALE GENOMIC DNA]</scope>
    <source>
        <strain evidence="10 11">NCTC13652</strain>
    </source>
</reference>
<evidence type="ECO:0000256" key="3">
    <source>
        <dbReference type="ARBA" id="ARBA00022448"/>
    </source>
</evidence>
<dbReference type="Gene3D" id="3.40.190.10">
    <property type="entry name" value="Periplasmic binding protein-like II"/>
    <property type="match status" value="2"/>
</dbReference>
<evidence type="ECO:0000313" key="9">
    <source>
        <dbReference type="EMBL" id="AZZ38805.1"/>
    </source>
</evidence>
<feature type="region of interest" description="Disordered" evidence="7">
    <location>
        <begin position="24"/>
        <end position="45"/>
    </location>
</feature>
<evidence type="ECO:0000313" key="10">
    <source>
        <dbReference type="EMBL" id="VEI03908.1"/>
    </source>
</evidence>
<dbReference type="Proteomes" id="UP000277858">
    <property type="component" value="Chromosome"/>
</dbReference>
<dbReference type="EMBL" id="CP025570">
    <property type="protein sequence ID" value="AZZ38805.1"/>
    <property type="molecule type" value="Genomic_DNA"/>
</dbReference>
<dbReference type="PROSITE" id="PS51257">
    <property type="entry name" value="PROKAR_LIPOPROTEIN"/>
    <property type="match status" value="1"/>
</dbReference>
<evidence type="ECO:0000256" key="5">
    <source>
        <dbReference type="ARBA" id="ARBA00049629"/>
    </source>
</evidence>
<evidence type="ECO:0000313" key="12">
    <source>
        <dbReference type="Proteomes" id="UP000285875"/>
    </source>
</evidence>
<dbReference type="SUPFAM" id="SSF53850">
    <property type="entry name" value="Periplasmic binding protein-like II"/>
    <property type="match status" value="1"/>
</dbReference>
<feature type="chain" id="PRO_5041546223" description="Probable sugar-binding periplasmic protein" evidence="8">
    <location>
        <begin position="23"/>
        <end position="438"/>
    </location>
</feature>
<sequence length="438" mass="46702">MRGKRLAALATASLLVLSGTVACGSSSSTKAGSDETSASTPKAGGAGGTVGVFTWWADGSEKKGLDALEKMFKEKYPNDTFQNLAVAGGSGSNAKAKLASDLKNGNPPGSFQGHAGAELMDYIDNDQVEPVDSIIKEVGGESVFPKTLLDRLTVDGHIYSVPVNVHRANVVWSNTAVLKKAGVTSTPKSVDEWLADMAKVKASGVSTPLSIGGTWTQTELFESILASNLGADEYNKLFTKDGKWDSDGVKASIEQYKKALSFANTASDGDDWPNATDMVANGKAAYNVMGDWAVAQFEMRNKTYKTDWDAFPMPGKENIFDFLADSFTLPTGTKNPEGTKDWLRFVGSKDAQTTFNKVKGSIPPRTDISPEGFSPYQQSAMKDFKSPDTKIVSSIAHGAAVSLAWSSEINTAMSKYYQDKNSANLVSALVASHGKYAQ</sequence>
<organism evidence="9 12">
    <name type="scientific">Acidipropionibacterium jensenii</name>
    <dbReference type="NCBI Taxonomy" id="1749"/>
    <lineage>
        <taxon>Bacteria</taxon>
        <taxon>Bacillati</taxon>
        <taxon>Actinomycetota</taxon>
        <taxon>Actinomycetes</taxon>
        <taxon>Propionibacteriales</taxon>
        <taxon>Propionibacteriaceae</taxon>
        <taxon>Acidipropionibacterium</taxon>
    </lineage>
</organism>
<evidence type="ECO:0000256" key="7">
    <source>
        <dbReference type="SAM" id="MobiDB-lite"/>
    </source>
</evidence>
<feature type="compositionally biased region" description="Polar residues" evidence="7">
    <location>
        <begin position="24"/>
        <end position="40"/>
    </location>
</feature>
<dbReference type="InterPro" id="IPR050490">
    <property type="entry name" value="Bact_solute-bd_prot1"/>
</dbReference>
<dbReference type="OrthoDB" id="5580590at2"/>
<name>A0A3Q9UCS9_9ACTN</name>
<dbReference type="PANTHER" id="PTHR43649:SF28">
    <property type="entry name" value="BINDING PROTEIN COMPONENT OF ABC SUGAR TRANSPORTER-RELATED"/>
    <property type="match status" value="1"/>
</dbReference>
<comment type="subcellular location">
    <subcellularLocation>
        <location evidence="1">Cell envelope</location>
    </subcellularLocation>
</comment>
<dbReference type="InterPro" id="IPR006059">
    <property type="entry name" value="SBP"/>
</dbReference>
<feature type="signal peptide" evidence="8">
    <location>
        <begin position="1"/>
        <end position="22"/>
    </location>
</feature>
<dbReference type="EMBL" id="LR134473">
    <property type="protein sequence ID" value="VEI03908.1"/>
    <property type="molecule type" value="Genomic_DNA"/>
</dbReference>
<dbReference type="RefSeq" id="WP_028703964.1">
    <property type="nucleotide sequence ID" value="NZ_CP025570.1"/>
</dbReference>
<reference evidence="9" key="3">
    <citation type="journal article" date="2019" name="Microorganisms">
        <title>Red-Brown Pigmentation of Acidipropionibacterium jensenii Is Tied to Haemolytic Activity and cyl-Like Gene Cluster.</title>
        <authorList>
            <person name="Deptula P."/>
            <person name="Loivamaa I."/>
            <person name="Smolander O.P."/>
            <person name="Laine P."/>
            <person name="Roberts R.J."/>
            <person name="Piironen V."/>
            <person name="Paulin L."/>
            <person name="Savijoki K."/>
            <person name="Auvinen P."/>
            <person name="Varmanen P."/>
        </authorList>
    </citation>
    <scope>NUCLEOTIDE SEQUENCE</scope>
    <source>
        <strain evidence="9">JS280</strain>
    </source>
</reference>
<dbReference type="GO" id="GO:0030313">
    <property type="term" value="C:cell envelope"/>
    <property type="evidence" value="ECO:0007669"/>
    <property type="project" value="UniProtKB-SubCell"/>
</dbReference>
<keyword evidence="11" id="KW-1185">Reference proteome</keyword>
<comment type="function">
    <text evidence="5">Part of a binding-protein-dependent transport system for a sugar.</text>
</comment>
<gene>
    <name evidence="9" type="ORF">C0Z10_02530</name>
    <name evidence="10" type="ORF">NCTC13652_02122</name>
</gene>
<proteinExistence type="inferred from homology"/>
<evidence type="ECO:0000256" key="4">
    <source>
        <dbReference type="ARBA" id="ARBA00022729"/>
    </source>
</evidence>
<protein>
    <recommendedName>
        <fullName evidence="6">Probable sugar-binding periplasmic protein</fullName>
    </recommendedName>
</protein>
<dbReference type="AlphaFoldDB" id="A0A3Q9UCS9"/>
<evidence type="ECO:0000256" key="8">
    <source>
        <dbReference type="SAM" id="SignalP"/>
    </source>
</evidence>
<evidence type="ECO:0000256" key="1">
    <source>
        <dbReference type="ARBA" id="ARBA00004196"/>
    </source>
</evidence>
<dbReference type="PANTHER" id="PTHR43649">
    <property type="entry name" value="ARABINOSE-BINDING PROTEIN-RELATED"/>
    <property type="match status" value="1"/>
</dbReference>